<dbReference type="SUPFAM" id="SSF51735">
    <property type="entry name" value="NAD(P)-binding Rossmann-fold domains"/>
    <property type="match status" value="1"/>
</dbReference>
<organism evidence="5 6">
    <name type="scientific">Massilia haematophila</name>
    <dbReference type="NCBI Taxonomy" id="457923"/>
    <lineage>
        <taxon>Bacteria</taxon>
        <taxon>Pseudomonadati</taxon>
        <taxon>Pseudomonadota</taxon>
        <taxon>Betaproteobacteria</taxon>
        <taxon>Burkholderiales</taxon>
        <taxon>Oxalobacteraceae</taxon>
        <taxon>Telluria group</taxon>
        <taxon>Massilia</taxon>
    </lineage>
</organism>
<dbReference type="PRINTS" id="PR00081">
    <property type="entry name" value="GDHRDH"/>
</dbReference>
<name>A0ABV7PGB6_9BURK</name>
<dbReference type="NCBIfam" id="NF004825">
    <property type="entry name" value="PRK06181.1"/>
    <property type="match status" value="1"/>
</dbReference>
<gene>
    <name evidence="5" type="ORF">ACFOPH_08140</name>
</gene>
<dbReference type="InterPro" id="IPR020904">
    <property type="entry name" value="Sc_DH/Rdtase_CS"/>
</dbReference>
<dbReference type="Proteomes" id="UP001595665">
    <property type="component" value="Unassembled WGS sequence"/>
</dbReference>
<evidence type="ECO:0000259" key="4">
    <source>
        <dbReference type="SMART" id="SM00822"/>
    </source>
</evidence>
<accession>A0ABV7PGB6</accession>
<dbReference type="InterPro" id="IPR057326">
    <property type="entry name" value="KR_dom"/>
</dbReference>
<dbReference type="PRINTS" id="PR00080">
    <property type="entry name" value="SDRFAMILY"/>
</dbReference>
<keyword evidence="6" id="KW-1185">Reference proteome</keyword>
<dbReference type="InterPro" id="IPR002347">
    <property type="entry name" value="SDR_fam"/>
</dbReference>
<dbReference type="InterPro" id="IPR036291">
    <property type="entry name" value="NAD(P)-bd_dom_sf"/>
</dbReference>
<proteinExistence type="inferred from homology"/>
<evidence type="ECO:0000256" key="1">
    <source>
        <dbReference type="ARBA" id="ARBA00006484"/>
    </source>
</evidence>
<dbReference type="PANTHER" id="PTHR44196:SF1">
    <property type="entry name" value="DEHYDROGENASE_REDUCTASE SDR FAMILY MEMBER 7B"/>
    <property type="match status" value="1"/>
</dbReference>
<protein>
    <submittedName>
        <fullName evidence="5">SDR family oxidoreductase</fullName>
    </submittedName>
</protein>
<evidence type="ECO:0000313" key="5">
    <source>
        <dbReference type="EMBL" id="MFC3458213.1"/>
    </source>
</evidence>
<dbReference type="SMART" id="SM00822">
    <property type="entry name" value="PKS_KR"/>
    <property type="match status" value="1"/>
</dbReference>
<evidence type="ECO:0000313" key="6">
    <source>
        <dbReference type="Proteomes" id="UP001595665"/>
    </source>
</evidence>
<feature type="domain" description="Ketoreductase" evidence="4">
    <location>
        <begin position="5"/>
        <end position="188"/>
    </location>
</feature>
<dbReference type="PANTHER" id="PTHR44196">
    <property type="entry name" value="DEHYDROGENASE/REDUCTASE SDR FAMILY MEMBER 7B"/>
    <property type="match status" value="1"/>
</dbReference>
<dbReference type="RefSeq" id="WP_379734677.1">
    <property type="nucleotide sequence ID" value="NZ_JBHRVV010000001.1"/>
</dbReference>
<dbReference type="EMBL" id="JBHRVV010000001">
    <property type="protein sequence ID" value="MFC3458213.1"/>
    <property type="molecule type" value="Genomic_DNA"/>
</dbReference>
<dbReference type="PROSITE" id="PS00061">
    <property type="entry name" value="ADH_SHORT"/>
    <property type="match status" value="1"/>
</dbReference>
<evidence type="ECO:0000256" key="2">
    <source>
        <dbReference type="ARBA" id="ARBA00023002"/>
    </source>
</evidence>
<evidence type="ECO:0000256" key="3">
    <source>
        <dbReference type="RuleBase" id="RU000363"/>
    </source>
</evidence>
<comment type="caution">
    <text evidence="5">The sequence shown here is derived from an EMBL/GenBank/DDBJ whole genome shotgun (WGS) entry which is preliminary data.</text>
</comment>
<keyword evidence="2" id="KW-0560">Oxidoreductase</keyword>
<sequence>MPALRVVVITGASDGIGAEMARQLAAREGAGIALVLAARNVAQLDLVAAECAAHQAQVLVVPTDVSVRIQCRRLAIMAAERFGRIDVLVNNAGRSAHALFEEVEDLDWYEELMRVNLWGAIWCTQAALPHLKASRGSIVAVSSLAGLVGVPGRTAYSATKFAMTGFFEALRAELKGAGVSVTTAYPGVVATRIRYRGFNAQGEEAGASGLKEEGAMSVEECARLIIAGMDARTREVVMTAKGKLGRFLKLLAPGLVEKMALAALADEHRPR</sequence>
<dbReference type="Pfam" id="PF00106">
    <property type="entry name" value="adh_short"/>
    <property type="match status" value="1"/>
</dbReference>
<reference evidence="6" key="1">
    <citation type="journal article" date="2019" name="Int. J. Syst. Evol. Microbiol.">
        <title>The Global Catalogue of Microorganisms (GCM) 10K type strain sequencing project: providing services to taxonomists for standard genome sequencing and annotation.</title>
        <authorList>
            <consortium name="The Broad Institute Genomics Platform"/>
            <consortium name="The Broad Institute Genome Sequencing Center for Infectious Disease"/>
            <person name="Wu L."/>
            <person name="Ma J."/>
        </authorList>
    </citation>
    <scope>NUCLEOTIDE SEQUENCE [LARGE SCALE GENOMIC DNA]</scope>
    <source>
        <strain evidence="6">CCM 7480</strain>
    </source>
</reference>
<dbReference type="Gene3D" id="3.40.50.720">
    <property type="entry name" value="NAD(P)-binding Rossmann-like Domain"/>
    <property type="match status" value="1"/>
</dbReference>
<comment type="similarity">
    <text evidence="1 3">Belongs to the short-chain dehydrogenases/reductases (SDR) family.</text>
</comment>